<dbReference type="Proteomes" id="UP000187203">
    <property type="component" value="Unassembled WGS sequence"/>
</dbReference>
<accession>A0A1R3KFM8</accession>
<name>A0A1R3KFM8_9ROSI</name>
<reference evidence="2" key="1">
    <citation type="submission" date="2013-09" db="EMBL/GenBank/DDBJ databases">
        <title>Corchorus olitorius genome sequencing.</title>
        <authorList>
            <person name="Alam M."/>
            <person name="Haque M.S."/>
            <person name="Islam M.S."/>
            <person name="Emdad E.M."/>
            <person name="Islam M.M."/>
            <person name="Ahmed B."/>
            <person name="Halim A."/>
            <person name="Hossen Q.M.M."/>
            <person name="Hossain M.Z."/>
            <person name="Ahmed R."/>
            <person name="Khan M.M."/>
            <person name="Islam R."/>
            <person name="Rashid M.M."/>
            <person name="Khan S.A."/>
            <person name="Rahman M.S."/>
            <person name="Alam M."/>
            <person name="Yahiya A.S."/>
            <person name="Khan M.S."/>
            <person name="Azam M.S."/>
            <person name="Haque T."/>
            <person name="Lashkar M.Z.H."/>
            <person name="Akhand A.I."/>
            <person name="Morshed G."/>
            <person name="Roy S."/>
            <person name="Uddin K.S."/>
            <person name="Rabeya T."/>
            <person name="Hossain A.S."/>
            <person name="Chowdhury A."/>
            <person name="Snigdha A.R."/>
            <person name="Mortoza M.S."/>
            <person name="Matin S.A."/>
            <person name="Hoque S.M.E."/>
            <person name="Islam M.K."/>
            <person name="Roy D.K."/>
            <person name="Haider R."/>
            <person name="Moosa M.M."/>
            <person name="Elias S.M."/>
            <person name="Hasan A.M."/>
            <person name="Jahan S."/>
            <person name="Shafiuddin M."/>
            <person name="Mahmood N."/>
            <person name="Shommy N.S."/>
        </authorList>
    </citation>
    <scope>NUCLEOTIDE SEQUENCE [LARGE SCALE GENOMIC DNA]</scope>
    <source>
        <strain evidence="2">cv. O-4</strain>
    </source>
</reference>
<dbReference type="PANTHER" id="PTHR47165:SF4">
    <property type="entry name" value="OS03G0429900 PROTEIN"/>
    <property type="match status" value="1"/>
</dbReference>
<evidence type="ECO:0000313" key="1">
    <source>
        <dbReference type="EMBL" id="OMP05880.1"/>
    </source>
</evidence>
<proteinExistence type="predicted"/>
<dbReference type="STRING" id="93759.A0A1R3KFM8"/>
<protein>
    <submittedName>
        <fullName evidence="1">Nucleic acid-binding protein</fullName>
    </submittedName>
</protein>
<gene>
    <name evidence="1" type="ORF">COLO4_08487</name>
</gene>
<dbReference type="PANTHER" id="PTHR47165">
    <property type="entry name" value="OS03G0429900 PROTEIN"/>
    <property type="match status" value="1"/>
</dbReference>
<sequence>MEQLTITQLYPSRLRQTIRLRVAGFWDCIVPGTGSFQEISFIGTDCNGDGIHVQIPPTDAEKFRPVLVEGMVYDITGFRVGAPTANNIAAPTCYVLFLSKTTILQPTAVDITTYPRHFFDFTIEKHLIFLANRDKFLADTIQVTAVAAIHLPGGTVSRRRDFFIMTIWLMKITLGENTYSRLDIEALTTMNPKPVMIFAGMVVRTFNGGPYLMSCSASKIYVNLDIPEVPVDGRTD</sequence>
<dbReference type="AlphaFoldDB" id="A0A1R3KFM8"/>
<dbReference type="CDD" id="cd04480">
    <property type="entry name" value="RPA1_DBD_A_like"/>
    <property type="match status" value="1"/>
</dbReference>
<dbReference type="Gene3D" id="2.40.50.140">
    <property type="entry name" value="Nucleic acid-binding proteins"/>
    <property type="match status" value="2"/>
</dbReference>
<dbReference type="OrthoDB" id="1931061at2759"/>
<dbReference type="InterPro" id="IPR012340">
    <property type="entry name" value="NA-bd_OB-fold"/>
</dbReference>
<keyword evidence="2" id="KW-1185">Reference proteome</keyword>
<dbReference type="EMBL" id="AWUE01013800">
    <property type="protein sequence ID" value="OMP05880.1"/>
    <property type="molecule type" value="Genomic_DNA"/>
</dbReference>
<comment type="caution">
    <text evidence="1">The sequence shown here is derived from an EMBL/GenBank/DDBJ whole genome shotgun (WGS) entry which is preliminary data.</text>
</comment>
<organism evidence="1 2">
    <name type="scientific">Corchorus olitorius</name>
    <dbReference type="NCBI Taxonomy" id="93759"/>
    <lineage>
        <taxon>Eukaryota</taxon>
        <taxon>Viridiplantae</taxon>
        <taxon>Streptophyta</taxon>
        <taxon>Embryophyta</taxon>
        <taxon>Tracheophyta</taxon>
        <taxon>Spermatophyta</taxon>
        <taxon>Magnoliopsida</taxon>
        <taxon>eudicotyledons</taxon>
        <taxon>Gunneridae</taxon>
        <taxon>Pentapetalae</taxon>
        <taxon>rosids</taxon>
        <taxon>malvids</taxon>
        <taxon>Malvales</taxon>
        <taxon>Malvaceae</taxon>
        <taxon>Grewioideae</taxon>
        <taxon>Apeibeae</taxon>
        <taxon>Corchorus</taxon>
    </lineage>
</organism>
<evidence type="ECO:0000313" key="2">
    <source>
        <dbReference type="Proteomes" id="UP000187203"/>
    </source>
</evidence>
<dbReference type="SUPFAM" id="SSF50249">
    <property type="entry name" value="Nucleic acid-binding proteins"/>
    <property type="match status" value="1"/>
</dbReference>